<evidence type="ECO:0000313" key="1">
    <source>
        <dbReference type="EMBL" id="TDH65259.1"/>
    </source>
</evidence>
<dbReference type="AlphaFoldDB" id="A0A976FF18"/>
<keyword evidence="2" id="KW-1185">Reference proteome</keyword>
<proteinExistence type="predicted"/>
<dbReference type="KEGG" id="blac:94352141"/>
<sequence length="689" mass="77052">MTVSEAPSAELLVEDVRQLWVLACLLAQNKLTMQTAQCLYPLCAVECSTRTPDEQGILLQANVLLAEISIVACSNSKKADDRDLWMRRVTQTEKCIHSAESAIADTELRLIKAKFLLQQQVKAKRSLKDRRILEILCDGLKCCAIAEKAKSQLFADFRSYFSVKLKACLVKMHATTFMSKYSKDGSDSCNFANNLRYIRNALPSVVDKGFLLWLVEATCHTAISSLRPGSVTDMQQLVEFGRDFFDKVALEHPVSREFYIHHLIVTGFYFLRTGKHTKVAPLLDQIQVFLRGSGIAGHKPCDTLTEAYRHTMLESIRATVVAHSDPKQGIDLAMNAIHLAQVNLHTYAQYSAIRLMLIAILFDMSYLYCELLCLQCRYADMGASIMQIVTLFATFKPDLERTIFYRFHLARCHTLIAKYATAIGKVKDACAHLNYVVDKVLPALPSDGDLYPDSYVSVWINVLEVTVYCCGVALNACPVDKVVGAEIQVKQIYPSRILLEWAARVLKSDGLRYQINQCCSVELRAKYNLALAKWIWATEGLSESSAKRFTDHAVLETLRPKTLTLLHEALQHMNVSVSCCNTTSEIMALFGPQLVALGEVERGEEMLTKAIGTSLKSKNVLLQTRLLADVFTRYSDKRLVKAQATVASKYEKTSALLQRRIASALGEDTTIATLLRWTAGGMSVKLPNI</sequence>
<dbReference type="Proteomes" id="UP000294530">
    <property type="component" value="Unassembled WGS sequence"/>
</dbReference>
<evidence type="ECO:0000313" key="2">
    <source>
        <dbReference type="Proteomes" id="UP000294530"/>
    </source>
</evidence>
<dbReference type="RefSeq" id="XP_067814758.1">
    <property type="nucleotide sequence ID" value="XM_067966470.1"/>
</dbReference>
<protein>
    <submittedName>
        <fullName evidence="1">Uncharacterized protein</fullName>
    </submittedName>
</protein>
<dbReference type="EMBL" id="SHOA02000220">
    <property type="protein sequence ID" value="TDH65259.1"/>
    <property type="molecule type" value="Genomic_DNA"/>
</dbReference>
<accession>A0A976FF18</accession>
<comment type="caution">
    <text evidence="1">The sequence shown here is derived from an EMBL/GenBank/DDBJ whole genome shotgun (WGS) entry which is preliminary data.</text>
</comment>
<gene>
    <name evidence="1" type="ORF">CCR75_008418</name>
</gene>
<name>A0A976FF18_BRELC</name>
<dbReference type="OrthoDB" id="58713at2759"/>
<dbReference type="GeneID" id="94352141"/>
<reference evidence="1 2" key="1">
    <citation type="journal article" date="2021" name="Genome Biol.">
        <title>AFLAP: assembly-free linkage analysis pipeline using k-mers from genome sequencing data.</title>
        <authorList>
            <person name="Fletcher K."/>
            <person name="Zhang L."/>
            <person name="Gil J."/>
            <person name="Han R."/>
            <person name="Cavanaugh K."/>
            <person name="Michelmore R."/>
        </authorList>
    </citation>
    <scope>NUCLEOTIDE SEQUENCE [LARGE SCALE GENOMIC DNA]</scope>
    <source>
        <strain evidence="1 2">SF5</strain>
    </source>
</reference>
<organism evidence="1 2">
    <name type="scientific">Bremia lactucae</name>
    <name type="common">Lettuce downy mildew</name>
    <dbReference type="NCBI Taxonomy" id="4779"/>
    <lineage>
        <taxon>Eukaryota</taxon>
        <taxon>Sar</taxon>
        <taxon>Stramenopiles</taxon>
        <taxon>Oomycota</taxon>
        <taxon>Peronosporomycetes</taxon>
        <taxon>Peronosporales</taxon>
        <taxon>Peronosporaceae</taxon>
        <taxon>Bremia</taxon>
    </lineage>
</organism>